<comment type="caution">
    <text evidence="5">The sequence shown here is derived from an EMBL/GenBank/DDBJ whole genome shotgun (WGS) entry which is preliminary data.</text>
</comment>
<dbReference type="PROSITE" id="PS00041">
    <property type="entry name" value="HTH_ARAC_FAMILY_1"/>
    <property type="match status" value="1"/>
</dbReference>
<dbReference type="eggNOG" id="COG0745">
    <property type="taxonomic scope" value="Bacteria"/>
</dbReference>
<evidence type="ECO:0000256" key="3">
    <source>
        <dbReference type="ARBA" id="ARBA00023163"/>
    </source>
</evidence>
<dbReference type="PANTHER" id="PTHR43280:SF2">
    <property type="entry name" value="HTH-TYPE TRANSCRIPTIONAL REGULATOR EXSA"/>
    <property type="match status" value="1"/>
</dbReference>
<dbReference type="InterPro" id="IPR009057">
    <property type="entry name" value="Homeodomain-like_sf"/>
</dbReference>
<dbReference type="PANTHER" id="PTHR43280">
    <property type="entry name" value="ARAC-FAMILY TRANSCRIPTIONAL REGULATOR"/>
    <property type="match status" value="1"/>
</dbReference>
<keyword evidence="6" id="KW-1185">Reference proteome</keyword>
<dbReference type="PROSITE" id="PS01124">
    <property type="entry name" value="HTH_ARAC_FAMILY_2"/>
    <property type="match status" value="1"/>
</dbReference>
<protein>
    <submittedName>
        <fullName evidence="5">Regulatory protein SoxS</fullName>
    </submittedName>
</protein>
<evidence type="ECO:0000313" key="5">
    <source>
        <dbReference type="EMBL" id="GAF04493.1"/>
    </source>
</evidence>
<organism evidence="5 6">
    <name type="scientific">Saccharicrinis fermentans DSM 9555 = JCM 21142</name>
    <dbReference type="NCBI Taxonomy" id="869213"/>
    <lineage>
        <taxon>Bacteria</taxon>
        <taxon>Pseudomonadati</taxon>
        <taxon>Bacteroidota</taxon>
        <taxon>Bacteroidia</taxon>
        <taxon>Marinilabiliales</taxon>
        <taxon>Marinilabiliaceae</taxon>
        <taxon>Saccharicrinis</taxon>
    </lineage>
</organism>
<dbReference type="SMART" id="SM00342">
    <property type="entry name" value="HTH_ARAC"/>
    <property type="match status" value="1"/>
</dbReference>
<dbReference type="Proteomes" id="UP000019402">
    <property type="component" value="Unassembled WGS sequence"/>
</dbReference>
<feature type="domain" description="HTH araC/xylS-type" evidence="4">
    <location>
        <begin position="44"/>
        <end position="143"/>
    </location>
</feature>
<dbReference type="EMBL" id="BAMD01000047">
    <property type="protein sequence ID" value="GAF04493.1"/>
    <property type="molecule type" value="Genomic_DNA"/>
</dbReference>
<dbReference type="InterPro" id="IPR020449">
    <property type="entry name" value="Tscrpt_reg_AraC-type_HTH"/>
</dbReference>
<reference evidence="5 6" key="1">
    <citation type="journal article" date="2014" name="Genome Announc.">
        <title>Draft Genome Sequence of Cytophaga fermentans JCM 21142T, a Facultative Anaerobe Isolated from Marine Mud.</title>
        <authorList>
            <person name="Starns D."/>
            <person name="Oshima K."/>
            <person name="Suda W."/>
            <person name="Iino T."/>
            <person name="Yuki M."/>
            <person name="Inoue J."/>
            <person name="Kitamura K."/>
            <person name="Iida T."/>
            <person name="Darby A."/>
            <person name="Hattori M."/>
            <person name="Ohkuma M."/>
        </authorList>
    </citation>
    <scope>NUCLEOTIDE SEQUENCE [LARGE SCALE GENOMIC DNA]</scope>
    <source>
        <strain evidence="5 6">JCM 21142</strain>
    </source>
</reference>
<dbReference type="InterPro" id="IPR018060">
    <property type="entry name" value="HTH_AraC"/>
</dbReference>
<keyword evidence="2" id="KW-0238">DNA-binding</keyword>
<name>W7YAA1_9BACT</name>
<proteinExistence type="predicted"/>
<dbReference type="InterPro" id="IPR018062">
    <property type="entry name" value="HTH_AraC-typ_CS"/>
</dbReference>
<evidence type="ECO:0000256" key="2">
    <source>
        <dbReference type="ARBA" id="ARBA00023125"/>
    </source>
</evidence>
<accession>W7YAA1</accession>
<dbReference type="Pfam" id="PF12833">
    <property type="entry name" value="HTH_18"/>
    <property type="match status" value="1"/>
</dbReference>
<dbReference type="SUPFAM" id="SSF46689">
    <property type="entry name" value="Homeodomain-like"/>
    <property type="match status" value="1"/>
</dbReference>
<dbReference type="GO" id="GO:0043565">
    <property type="term" value="F:sequence-specific DNA binding"/>
    <property type="evidence" value="ECO:0007669"/>
    <property type="project" value="InterPro"/>
</dbReference>
<sequence length="145" mass="16858">MDVLKASILSILKNREQLKRKFQKEIEITPNLVTNNSTDSKFMDKILSIIEEHLSDSQFTVEILAEKYGVSRIYLNRKIKALTGETSNQFIRNIRLKHAAELLKRGEMNVSEVTWMVGYNDLKTFRTRFKEKFGVSPSEFANNNK</sequence>
<dbReference type="PRINTS" id="PR00032">
    <property type="entry name" value="HTHARAC"/>
</dbReference>
<evidence type="ECO:0000259" key="4">
    <source>
        <dbReference type="PROSITE" id="PS01124"/>
    </source>
</evidence>
<dbReference type="Gene3D" id="1.10.10.60">
    <property type="entry name" value="Homeodomain-like"/>
    <property type="match status" value="2"/>
</dbReference>
<dbReference type="GO" id="GO:0003700">
    <property type="term" value="F:DNA-binding transcription factor activity"/>
    <property type="evidence" value="ECO:0007669"/>
    <property type="project" value="InterPro"/>
</dbReference>
<gene>
    <name evidence="5" type="ORF">JCM21142_83201</name>
</gene>
<dbReference type="AlphaFoldDB" id="W7YAA1"/>
<keyword evidence="1" id="KW-0805">Transcription regulation</keyword>
<keyword evidence="3" id="KW-0804">Transcription</keyword>
<evidence type="ECO:0000313" key="6">
    <source>
        <dbReference type="Proteomes" id="UP000019402"/>
    </source>
</evidence>
<dbReference type="RefSeq" id="WP_027473842.1">
    <property type="nucleotide sequence ID" value="NZ_KI912107.1"/>
</dbReference>
<evidence type="ECO:0000256" key="1">
    <source>
        <dbReference type="ARBA" id="ARBA00023015"/>
    </source>
</evidence>
<dbReference type="STRING" id="869213.GCA_000517085_04676"/>